<protein>
    <submittedName>
        <fullName evidence="5">Regulatory LuxR family protein</fullName>
    </submittedName>
</protein>
<comment type="caution">
    <text evidence="5">The sequence shown here is derived from an EMBL/GenBank/DDBJ whole genome shotgun (WGS) entry which is preliminary data.</text>
</comment>
<dbReference type="GO" id="GO:0003677">
    <property type="term" value="F:DNA binding"/>
    <property type="evidence" value="ECO:0007669"/>
    <property type="project" value="UniProtKB-KW"/>
</dbReference>
<dbReference type="SUPFAM" id="SSF46894">
    <property type="entry name" value="C-terminal effector domain of the bipartite response regulators"/>
    <property type="match status" value="1"/>
</dbReference>
<dbReference type="AlphaFoldDB" id="A0A3E0H3D0"/>
<dbReference type="SMART" id="SM00421">
    <property type="entry name" value="HTH_LUXR"/>
    <property type="match status" value="1"/>
</dbReference>
<dbReference type="Gene3D" id="1.10.10.10">
    <property type="entry name" value="Winged helix-like DNA-binding domain superfamily/Winged helix DNA-binding domain"/>
    <property type="match status" value="1"/>
</dbReference>
<gene>
    <name evidence="5" type="ORF">DFR26_1592</name>
</gene>
<dbReference type="InterPro" id="IPR029016">
    <property type="entry name" value="GAF-like_dom_sf"/>
</dbReference>
<sequence length="253" mass="27745">MTDSNPRTESVLLWREQLRQQTESATGHVLLEQVSELLRANPVEDVASAVCERIYNQLNASSVALLRYSSARLQLVAGTQLRYPDGTRLPSQGWISSLLRYPVQPLLRQDIEAPWLARQSAAGYEWIVPLVSRSQVMGLLVISGATAAPESHWQQALHTLSVLLACAFTESGSGRSRLTERQRQELNLLTAREKEVMALLPQGMANARIASALGISLGTVKTHIEHILSKLQLDDRAHAAARAVELKLGGSGL</sequence>
<dbReference type="Pfam" id="PF00196">
    <property type="entry name" value="GerE"/>
    <property type="match status" value="1"/>
</dbReference>
<dbReference type="PROSITE" id="PS00622">
    <property type="entry name" value="HTH_LUXR_1"/>
    <property type="match status" value="1"/>
</dbReference>
<name>A0A3E0H3D0_9GAMM</name>
<dbReference type="Proteomes" id="UP000256774">
    <property type="component" value="Unassembled WGS sequence"/>
</dbReference>
<dbReference type="PANTHER" id="PTHR44688:SF16">
    <property type="entry name" value="DNA-BINDING TRANSCRIPTIONAL ACTIVATOR DEVR_DOSR"/>
    <property type="match status" value="1"/>
</dbReference>
<keyword evidence="2" id="KW-0238">DNA-binding</keyword>
<evidence type="ECO:0000256" key="3">
    <source>
        <dbReference type="ARBA" id="ARBA00023163"/>
    </source>
</evidence>
<dbReference type="EMBL" id="QUNR01000003">
    <property type="protein sequence ID" value="REH37808.1"/>
    <property type="molecule type" value="Genomic_DNA"/>
</dbReference>
<evidence type="ECO:0000256" key="2">
    <source>
        <dbReference type="ARBA" id="ARBA00023125"/>
    </source>
</evidence>
<evidence type="ECO:0000259" key="4">
    <source>
        <dbReference type="PROSITE" id="PS50043"/>
    </source>
</evidence>
<keyword evidence="3" id="KW-0804">Transcription</keyword>
<dbReference type="InterPro" id="IPR000792">
    <property type="entry name" value="Tscrpt_reg_LuxR_C"/>
</dbReference>
<reference evidence="5 6" key="1">
    <citation type="submission" date="2018-08" db="EMBL/GenBank/DDBJ databases">
        <title>Genomic Encyclopedia of Type Strains, Phase IV (KMG-IV): sequencing the most valuable type-strain genomes for metagenomic binning, comparative biology and taxonomic classification.</title>
        <authorList>
            <person name="Goeker M."/>
        </authorList>
    </citation>
    <scope>NUCLEOTIDE SEQUENCE [LARGE SCALE GENOMIC DNA]</scope>
    <source>
        <strain evidence="5 6">DSM 26022</strain>
    </source>
</reference>
<organism evidence="5 6">
    <name type="scientific">Paraperlucidibaca baekdonensis</name>
    <dbReference type="NCBI Taxonomy" id="748120"/>
    <lineage>
        <taxon>Bacteria</taxon>
        <taxon>Pseudomonadati</taxon>
        <taxon>Pseudomonadota</taxon>
        <taxon>Gammaproteobacteria</taxon>
        <taxon>Moraxellales</taxon>
        <taxon>Moraxellaceae</taxon>
        <taxon>Paraperlucidibaca</taxon>
    </lineage>
</organism>
<accession>A0A3E0H3D0</accession>
<dbReference type="GO" id="GO:0006355">
    <property type="term" value="P:regulation of DNA-templated transcription"/>
    <property type="evidence" value="ECO:0007669"/>
    <property type="project" value="InterPro"/>
</dbReference>
<feature type="domain" description="HTH luxR-type" evidence="4">
    <location>
        <begin position="182"/>
        <end position="247"/>
    </location>
</feature>
<evidence type="ECO:0000313" key="5">
    <source>
        <dbReference type="EMBL" id="REH37808.1"/>
    </source>
</evidence>
<dbReference type="InterPro" id="IPR036388">
    <property type="entry name" value="WH-like_DNA-bd_sf"/>
</dbReference>
<dbReference type="PANTHER" id="PTHR44688">
    <property type="entry name" value="DNA-BINDING TRANSCRIPTIONAL ACTIVATOR DEVR_DOSR"/>
    <property type="match status" value="1"/>
</dbReference>
<proteinExistence type="predicted"/>
<evidence type="ECO:0000256" key="1">
    <source>
        <dbReference type="ARBA" id="ARBA00023015"/>
    </source>
</evidence>
<dbReference type="OrthoDB" id="1806906at2"/>
<keyword evidence="6" id="KW-1185">Reference proteome</keyword>
<dbReference type="CDD" id="cd06170">
    <property type="entry name" value="LuxR_C_like"/>
    <property type="match status" value="1"/>
</dbReference>
<dbReference type="RefSeq" id="WP_116208415.1">
    <property type="nucleotide sequence ID" value="NZ_QUNR01000003.1"/>
</dbReference>
<dbReference type="Gene3D" id="3.30.450.40">
    <property type="match status" value="1"/>
</dbReference>
<dbReference type="SUPFAM" id="SSF55781">
    <property type="entry name" value="GAF domain-like"/>
    <property type="match status" value="1"/>
</dbReference>
<keyword evidence="1" id="KW-0805">Transcription regulation</keyword>
<dbReference type="PROSITE" id="PS50043">
    <property type="entry name" value="HTH_LUXR_2"/>
    <property type="match status" value="1"/>
</dbReference>
<dbReference type="PRINTS" id="PR00038">
    <property type="entry name" value="HTHLUXR"/>
</dbReference>
<evidence type="ECO:0000313" key="6">
    <source>
        <dbReference type="Proteomes" id="UP000256774"/>
    </source>
</evidence>
<dbReference type="InterPro" id="IPR016032">
    <property type="entry name" value="Sig_transdc_resp-reg_C-effctor"/>
</dbReference>